<comment type="subunit">
    <text evidence="6">Heterodimer composed of a large subunit (PMDh-L) and a small subunit (PMDh-S).</text>
</comment>
<dbReference type="Pfam" id="PF04412">
    <property type="entry name" value="AcnX"/>
    <property type="match status" value="1"/>
</dbReference>
<keyword evidence="2" id="KW-0456">Lyase</keyword>
<evidence type="ECO:0000256" key="7">
    <source>
        <dbReference type="ARBA" id="ARBA00047176"/>
    </source>
</evidence>
<gene>
    <name evidence="10" type="ORF">PABY_02550</name>
</gene>
<evidence type="ECO:0000256" key="3">
    <source>
        <dbReference type="ARBA" id="ARBA00045120"/>
    </source>
</evidence>
<dbReference type="GeneID" id="89288281"/>
<dbReference type="EMBL" id="AP028907">
    <property type="protein sequence ID" value="BES80688.1"/>
    <property type="molecule type" value="Genomic_DNA"/>
</dbReference>
<organism evidence="10 11">
    <name type="scientific">Pyrodictium abyssi</name>
    <dbReference type="NCBI Taxonomy" id="54256"/>
    <lineage>
        <taxon>Archaea</taxon>
        <taxon>Thermoproteota</taxon>
        <taxon>Thermoprotei</taxon>
        <taxon>Desulfurococcales</taxon>
        <taxon>Pyrodictiaceae</taxon>
        <taxon>Pyrodictium</taxon>
    </lineage>
</organism>
<protein>
    <recommendedName>
        <fullName evidence="8">Phosphomevalonate dehydratase large subunit</fullName>
        <ecNumber evidence="7">4.2.1.182</ecNumber>
    </recommendedName>
</protein>
<keyword evidence="1" id="KW-0408">Iron</keyword>
<reference evidence="10 11" key="1">
    <citation type="submission" date="2023-09" db="EMBL/GenBank/DDBJ databases">
        <title>Pyrofollis japonicus gen. nov. sp. nov., a novel member of the family Pyrodictiaceae isolated from the Iheya North hydrothermal field.</title>
        <authorList>
            <person name="Miyazaki U."/>
            <person name="Sanari M."/>
            <person name="Tame A."/>
            <person name="Kitajima M."/>
            <person name="Okamoto A."/>
            <person name="Sawayama S."/>
            <person name="Miyazaki J."/>
            <person name="Takai K."/>
            <person name="Nakagawa S."/>
        </authorList>
    </citation>
    <scope>NUCLEOTIDE SEQUENCE [LARGE SCALE GENOMIC DNA]</scope>
    <source>
        <strain evidence="10 11">AV2</strain>
    </source>
</reference>
<dbReference type="EC" id="4.2.1.182" evidence="7"/>
<feature type="domain" description="Phosphomevalonate dehydratase large subunit-like" evidence="9">
    <location>
        <begin position="1"/>
        <end position="391"/>
    </location>
</feature>
<dbReference type="Proteomes" id="UP001341135">
    <property type="component" value="Chromosome"/>
</dbReference>
<evidence type="ECO:0000256" key="6">
    <source>
        <dbReference type="ARBA" id="ARBA00046520"/>
    </source>
</evidence>
<dbReference type="RefSeq" id="WP_338251145.1">
    <property type="nucleotide sequence ID" value="NZ_AP028907.1"/>
</dbReference>
<comment type="similarity">
    <text evidence="5">Belongs to the AcnX type II large subunit family.</text>
</comment>
<name>A0ABN6ZKA4_9CREN</name>
<evidence type="ECO:0000313" key="11">
    <source>
        <dbReference type="Proteomes" id="UP001341135"/>
    </source>
</evidence>
<keyword evidence="11" id="KW-1185">Reference proteome</keyword>
<evidence type="ECO:0000256" key="8">
    <source>
        <dbReference type="ARBA" id="ARBA00047196"/>
    </source>
</evidence>
<evidence type="ECO:0000259" key="9">
    <source>
        <dbReference type="Pfam" id="PF04412"/>
    </source>
</evidence>
<dbReference type="PANTHER" id="PTHR36577:SF3">
    <property type="entry name" value="DUF521 DOMAIN PROTEIN (AFU_ORTHOLOGUE AFUA_6G00490)"/>
    <property type="match status" value="1"/>
</dbReference>
<evidence type="ECO:0000256" key="1">
    <source>
        <dbReference type="ARBA" id="ARBA00023004"/>
    </source>
</evidence>
<evidence type="ECO:0000313" key="10">
    <source>
        <dbReference type="EMBL" id="BES80688.1"/>
    </source>
</evidence>
<proteinExistence type="inferred from homology"/>
<dbReference type="InterPro" id="IPR007506">
    <property type="entry name" value="PMDh-L-like_dom"/>
</dbReference>
<comment type="catalytic activity">
    <reaction evidence="3">
        <text>(R)-5-phosphomevalonate = (2E)-3-methyl-5-phosphooxypent-2-enoate + H2O</text>
        <dbReference type="Rhea" id="RHEA:78975"/>
        <dbReference type="ChEBI" id="CHEBI:15377"/>
        <dbReference type="ChEBI" id="CHEBI:58146"/>
        <dbReference type="ChEBI" id="CHEBI:229665"/>
        <dbReference type="EC" id="4.2.1.182"/>
    </reaction>
    <physiologicalReaction direction="left-to-right" evidence="3">
        <dbReference type="Rhea" id="RHEA:78976"/>
    </physiologicalReaction>
</comment>
<evidence type="ECO:0000256" key="2">
    <source>
        <dbReference type="ARBA" id="ARBA00023239"/>
    </source>
</evidence>
<accession>A0ABN6ZKA4</accession>
<evidence type="ECO:0000256" key="5">
    <source>
        <dbReference type="ARBA" id="ARBA00046333"/>
    </source>
</evidence>
<sequence length="395" mass="42562">MYLTREEERILAGEEGPSRQLAMKLIVRVGEALGAERLVRVSHVHVSGVSYSNIGDYGLEFIETLAASGRVAVYSTFNPAGFPLGDVEPPYTVPSEDARKQKRIIDALIRMGFEPSGTCIPYTLREPRPGEHLAWGESSAVAVANTLYGARTNREGGPVALAAALVGRTYLWGLHLDENRRPTKLVKVEASIRDGLAAGVLGYIVGSRFSGEVPYIDVNPLDKWQVVSLCAAAAASGSTAMCVIKGVSPEDQGPPLGVEKVAVDRRDIEAAREEVETAGIDEAELFFTGCPHHPKRAVSKILQVLERYGVSRLRRPIWIAIPGGAAGSLRKAIAGLRERGIHVLPGTCLVVSTLSKAGIRAIATDSVKTAFYMPRRHGVRVALSSLEDFVKKYGV</sequence>
<comment type="function">
    <text evidence="4">Component of a hydro-lyase that catalyzes the dehydration of mevalonate 5-phosphate (MVA5P) to form trans-anhydromevalonate 5-phosphate (tAHMP). Involved in the archaeal mevalonate (MVA) pathway, which provides fundamental precursors for isoprenoid biosynthesis, such as isopentenyl diphosphate (IPP) and dimethylallyl diphosphate (DMAPP).</text>
</comment>
<evidence type="ECO:0000256" key="4">
    <source>
        <dbReference type="ARBA" id="ARBA00045299"/>
    </source>
</evidence>
<dbReference type="PANTHER" id="PTHR36577">
    <property type="entry name" value="DUF521 DOMAIN PROTEIN (AFU_ORTHOLOGUE AFUA_6G00490)"/>
    <property type="match status" value="1"/>
</dbReference>